<dbReference type="RefSeq" id="WP_162645785.1">
    <property type="nucleotide sequence ID" value="NZ_CP048288.1"/>
</dbReference>
<dbReference type="Proteomes" id="UP000479114">
    <property type="component" value="Plasmid unnamed2"/>
</dbReference>
<dbReference type="KEGG" id="prz:GZH47_32660"/>
<dbReference type="EMBL" id="CP048288">
    <property type="protein sequence ID" value="QHW35652.1"/>
    <property type="molecule type" value="Genomic_DNA"/>
</dbReference>
<evidence type="ECO:0000313" key="1">
    <source>
        <dbReference type="EMBL" id="QHW35652.1"/>
    </source>
</evidence>
<keyword evidence="1" id="KW-0614">Plasmid</keyword>
<evidence type="ECO:0000313" key="2">
    <source>
        <dbReference type="Proteomes" id="UP000479114"/>
    </source>
</evidence>
<geneLocation type="plasmid" evidence="1 2">
    <name>unnamed2</name>
</geneLocation>
<reference evidence="1 2" key="1">
    <citation type="submission" date="2020-02" db="EMBL/GenBank/DDBJ databases">
        <title>Paenibacillus sp. nov., isolated from rhizosphere soil of tomato.</title>
        <authorList>
            <person name="Weon H.-Y."/>
            <person name="Lee S.A."/>
        </authorList>
    </citation>
    <scope>NUCLEOTIDE SEQUENCE [LARGE SCALE GENOMIC DNA]</scope>
    <source>
        <strain evidence="1 2">14171R-81</strain>
        <plasmid evidence="1 2">unnamed2</plasmid>
    </source>
</reference>
<keyword evidence="2" id="KW-1185">Reference proteome</keyword>
<organism evidence="1 2">
    <name type="scientific">Paenibacillus rhizovicinus</name>
    <dbReference type="NCBI Taxonomy" id="2704463"/>
    <lineage>
        <taxon>Bacteria</taxon>
        <taxon>Bacillati</taxon>
        <taxon>Bacillota</taxon>
        <taxon>Bacilli</taxon>
        <taxon>Bacillales</taxon>
        <taxon>Paenibacillaceae</taxon>
        <taxon>Paenibacillus</taxon>
    </lineage>
</organism>
<gene>
    <name evidence="1" type="ORF">GZH47_32660</name>
</gene>
<proteinExistence type="predicted"/>
<name>A0A6C0PCX8_9BACL</name>
<protein>
    <submittedName>
        <fullName evidence="1">Uncharacterized protein</fullName>
    </submittedName>
</protein>
<accession>A0A6C0PCX8</accession>
<sequence length="118" mass="12875">MADSWMDTLNSIMFPQETNLNTLAEESTMASSEDVGFVNPLSGAGLLARSSGVLEGFSDYGLGFRMDPESKTFSIYAARVNLFCSQFKVFSGDHEFTIIDTEQEEILGLIGGKADEEV</sequence>
<dbReference type="AlphaFoldDB" id="A0A6C0PCX8"/>